<dbReference type="AlphaFoldDB" id="A0A177CLM7"/>
<dbReference type="STRING" id="1460663.A0A177CLM7"/>
<sequence length="274" mass="30333">MLDLATRRKICEDTILRSASITEETPGASLKSEFISSQLPLLDNQHPAFPSLTLKPIKIHNSDAFELARKLYPSKGKVGVLNLASDIQPGGGWRYTLSKTQEEALCYSSTLYATLKPEWYPWHNTGPRSCAGIFSPDIVVFRDTIDNGLVELPAAERHLVSVITVAAPCLPKLTEDGEHFAVASDLRDLREKIILTLRMAAMKGVTKLVLGAMGCGAYHCPPHVVAEEMKKAIERDEFKGWFEDLPFAVYAAGPVGRQNFEVFEKVFKELAIES</sequence>
<dbReference type="OrthoDB" id="9985428at2759"/>
<dbReference type="InParanoid" id="A0A177CLM7"/>
<evidence type="ECO:0000313" key="2">
    <source>
        <dbReference type="EMBL" id="OAG08206.1"/>
    </source>
</evidence>
<evidence type="ECO:0000313" key="3">
    <source>
        <dbReference type="Proteomes" id="UP000077069"/>
    </source>
</evidence>
<name>A0A177CLM7_9PLEO</name>
<dbReference type="RefSeq" id="XP_018038571.1">
    <property type="nucleotide sequence ID" value="XM_018177937.1"/>
</dbReference>
<organism evidence="2 3">
    <name type="scientific">Paraphaeosphaeria sporulosa</name>
    <dbReference type="NCBI Taxonomy" id="1460663"/>
    <lineage>
        <taxon>Eukaryota</taxon>
        <taxon>Fungi</taxon>
        <taxon>Dikarya</taxon>
        <taxon>Ascomycota</taxon>
        <taxon>Pezizomycotina</taxon>
        <taxon>Dothideomycetes</taxon>
        <taxon>Pleosporomycetidae</taxon>
        <taxon>Pleosporales</taxon>
        <taxon>Massarineae</taxon>
        <taxon>Didymosphaeriaceae</taxon>
        <taxon>Paraphaeosphaeria</taxon>
    </lineage>
</organism>
<protein>
    <recommendedName>
        <fullName evidence="1">Microbial-type PARG catalytic domain-containing protein</fullName>
    </recommendedName>
</protein>
<feature type="domain" description="Microbial-type PARG catalytic" evidence="1">
    <location>
        <begin position="54"/>
        <end position="143"/>
    </location>
</feature>
<evidence type="ECO:0000259" key="1">
    <source>
        <dbReference type="Pfam" id="PF10021"/>
    </source>
</evidence>
<dbReference type="SUPFAM" id="SSF52949">
    <property type="entry name" value="Macro domain-like"/>
    <property type="match status" value="1"/>
</dbReference>
<dbReference type="InterPro" id="IPR019261">
    <property type="entry name" value="PARG_cat_microbial"/>
</dbReference>
<dbReference type="PANTHER" id="PTHR35596:SF1">
    <property type="entry name" value="MICROBIAL-TYPE PARG CATALYTIC DOMAIN-CONTAINING PROTEIN"/>
    <property type="match status" value="1"/>
</dbReference>
<reference evidence="2 3" key="1">
    <citation type="submission" date="2016-05" db="EMBL/GenBank/DDBJ databases">
        <title>Comparative analysis of secretome profiles of manganese(II)-oxidizing ascomycete fungi.</title>
        <authorList>
            <consortium name="DOE Joint Genome Institute"/>
            <person name="Zeiner C.A."/>
            <person name="Purvine S.O."/>
            <person name="Zink E.M."/>
            <person name="Wu S."/>
            <person name="Pasa-Tolic L."/>
            <person name="Chaput D.L."/>
            <person name="Haridas S."/>
            <person name="Grigoriev I.V."/>
            <person name="Santelli C.M."/>
            <person name="Hansel C.M."/>
        </authorList>
    </citation>
    <scope>NUCLEOTIDE SEQUENCE [LARGE SCALE GENOMIC DNA]</scope>
    <source>
        <strain evidence="2 3">AP3s5-JAC2a</strain>
    </source>
</reference>
<dbReference type="EMBL" id="KV441550">
    <property type="protein sequence ID" value="OAG08206.1"/>
    <property type="molecule type" value="Genomic_DNA"/>
</dbReference>
<dbReference type="InterPro" id="IPR043472">
    <property type="entry name" value="Macro_dom-like"/>
</dbReference>
<dbReference type="NCBIfam" id="TIGR02452">
    <property type="entry name" value="TIGR02452 family protein"/>
    <property type="match status" value="1"/>
</dbReference>
<dbReference type="PANTHER" id="PTHR35596">
    <property type="entry name" value="DUF2263 DOMAIN-CONTAINING PROTEIN"/>
    <property type="match status" value="1"/>
</dbReference>
<dbReference type="GeneID" id="28761423"/>
<dbReference type="Gene3D" id="3.40.220.10">
    <property type="entry name" value="Leucine Aminopeptidase, subunit E, domain 1"/>
    <property type="match status" value="1"/>
</dbReference>
<keyword evidence="3" id="KW-1185">Reference proteome</keyword>
<dbReference type="Proteomes" id="UP000077069">
    <property type="component" value="Unassembled WGS sequence"/>
</dbReference>
<accession>A0A177CLM7</accession>
<dbReference type="InterPro" id="IPR012664">
    <property type="entry name" value="CHP02452"/>
</dbReference>
<proteinExistence type="predicted"/>
<gene>
    <name evidence="2" type="ORF">CC84DRAFT_1162197</name>
</gene>
<dbReference type="Pfam" id="PF10021">
    <property type="entry name" value="PARG_cat_microb"/>
    <property type="match status" value="1"/>
</dbReference>